<sequence length="212" mass="22809">ARKLKQPRPAKAVASFSGCYNPGNHAGSTYRQLRLLYVQPRPVPRGARGRGARAAQRRGLAGGGRRTPPGQDRHLARPLHAERRWGLLGDYREGPNRGTGTRRVSRPSSYRAGLRWEGRARGAGAWQDREDTARRRGGLQGTSAGLRGNAVSLARYRAGVHAGVSGGHEPNRRRRNNGCQAQGTAGGGCAVPSGERPHGRWQGPLEELPGGL</sequence>
<dbReference type="EC" id="2.6.1.85" evidence="2"/>
<keyword evidence="2" id="KW-0032">Aminotransferase</keyword>
<evidence type="ECO:0000256" key="1">
    <source>
        <dbReference type="SAM" id="MobiDB-lite"/>
    </source>
</evidence>
<keyword evidence="2" id="KW-0456">Lyase</keyword>
<protein>
    <submittedName>
        <fullName evidence="2">Anthranilate synthase, amidotransferase component @ Para-aminobenzoate synthase, amidotransferase component</fullName>
        <ecNumber evidence="2">2.6.1.85</ecNumber>
        <ecNumber evidence="2">4.1.3.27</ecNumber>
    </submittedName>
</protein>
<dbReference type="GO" id="GO:0004049">
    <property type="term" value="F:anthranilate synthase activity"/>
    <property type="evidence" value="ECO:0007669"/>
    <property type="project" value="UniProtKB-EC"/>
</dbReference>
<feature type="non-terminal residue" evidence="2">
    <location>
        <position position="1"/>
    </location>
</feature>
<feature type="region of interest" description="Disordered" evidence="1">
    <location>
        <begin position="162"/>
        <end position="212"/>
    </location>
</feature>
<feature type="region of interest" description="Disordered" evidence="1">
    <location>
        <begin position="90"/>
        <end position="109"/>
    </location>
</feature>
<organism evidence="2">
    <name type="scientific">uncultured Rubrobacteraceae bacterium</name>
    <dbReference type="NCBI Taxonomy" id="349277"/>
    <lineage>
        <taxon>Bacteria</taxon>
        <taxon>Bacillati</taxon>
        <taxon>Actinomycetota</taxon>
        <taxon>Rubrobacteria</taxon>
        <taxon>Rubrobacterales</taxon>
        <taxon>Rubrobacteraceae</taxon>
        <taxon>environmental samples</taxon>
    </lineage>
</organism>
<keyword evidence="2" id="KW-0808">Transferase</keyword>
<proteinExistence type="predicted"/>
<dbReference type="EMBL" id="CADCVE010000057">
    <property type="protein sequence ID" value="CAA9456826.1"/>
    <property type="molecule type" value="Genomic_DNA"/>
</dbReference>
<feature type="region of interest" description="Disordered" evidence="1">
    <location>
        <begin position="123"/>
        <end position="144"/>
    </location>
</feature>
<feature type="non-terminal residue" evidence="2">
    <location>
        <position position="212"/>
    </location>
</feature>
<gene>
    <name evidence="2" type="ORF">AVDCRST_MAG28-2481</name>
</gene>
<accession>A0A6J4QZC7</accession>
<name>A0A6J4QZC7_9ACTN</name>
<reference evidence="2" key="1">
    <citation type="submission" date="2020-02" db="EMBL/GenBank/DDBJ databases">
        <authorList>
            <person name="Meier V. D."/>
        </authorList>
    </citation>
    <scope>NUCLEOTIDE SEQUENCE</scope>
    <source>
        <strain evidence="2">AVDCRST_MAG28</strain>
    </source>
</reference>
<dbReference type="GO" id="GO:0046820">
    <property type="term" value="F:4-amino-4-deoxychorismate synthase activity"/>
    <property type="evidence" value="ECO:0007669"/>
    <property type="project" value="UniProtKB-EC"/>
</dbReference>
<evidence type="ECO:0000313" key="2">
    <source>
        <dbReference type="EMBL" id="CAA9456826.1"/>
    </source>
</evidence>
<dbReference type="AlphaFoldDB" id="A0A6J4QZC7"/>
<feature type="region of interest" description="Disordered" evidence="1">
    <location>
        <begin position="42"/>
        <end position="73"/>
    </location>
</feature>
<dbReference type="EC" id="4.1.3.27" evidence="2"/>